<proteinExistence type="predicted"/>
<organism evidence="2 3">
    <name type="scientific">Coprinellus micaceus</name>
    <name type="common">Glistening ink-cap mushroom</name>
    <name type="synonym">Coprinus micaceus</name>
    <dbReference type="NCBI Taxonomy" id="71717"/>
    <lineage>
        <taxon>Eukaryota</taxon>
        <taxon>Fungi</taxon>
        <taxon>Dikarya</taxon>
        <taxon>Basidiomycota</taxon>
        <taxon>Agaricomycotina</taxon>
        <taxon>Agaricomycetes</taxon>
        <taxon>Agaricomycetidae</taxon>
        <taxon>Agaricales</taxon>
        <taxon>Agaricineae</taxon>
        <taxon>Psathyrellaceae</taxon>
        <taxon>Coprinellus</taxon>
    </lineage>
</organism>
<dbReference type="STRING" id="71717.A0A4Y7U0N5"/>
<feature type="domain" description="F-box" evidence="1">
    <location>
        <begin position="5"/>
        <end position="48"/>
    </location>
</feature>
<dbReference type="PANTHER" id="PTHR13318">
    <property type="entry name" value="PARTNER OF PAIRED, ISOFORM B-RELATED"/>
    <property type="match status" value="1"/>
</dbReference>
<dbReference type="Gene3D" id="3.80.10.10">
    <property type="entry name" value="Ribonuclease Inhibitor"/>
    <property type="match status" value="2"/>
</dbReference>
<dbReference type="SUPFAM" id="SSF52047">
    <property type="entry name" value="RNI-like"/>
    <property type="match status" value="1"/>
</dbReference>
<dbReference type="SUPFAM" id="SSF81383">
    <property type="entry name" value="F-box domain"/>
    <property type="match status" value="1"/>
</dbReference>
<keyword evidence="3" id="KW-1185">Reference proteome</keyword>
<dbReference type="OrthoDB" id="2585512at2759"/>
<dbReference type="InterPro" id="IPR032675">
    <property type="entry name" value="LRR_dom_sf"/>
</dbReference>
<dbReference type="Proteomes" id="UP000298030">
    <property type="component" value="Unassembled WGS sequence"/>
</dbReference>
<comment type="caution">
    <text evidence="2">The sequence shown here is derived from an EMBL/GenBank/DDBJ whole genome shotgun (WGS) entry which is preliminary data.</text>
</comment>
<dbReference type="EMBL" id="QPFP01000001">
    <property type="protein sequence ID" value="TEB39824.1"/>
    <property type="molecule type" value="Genomic_DNA"/>
</dbReference>
<dbReference type="GO" id="GO:0031146">
    <property type="term" value="P:SCF-dependent proteasomal ubiquitin-dependent protein catabolic process"/>
    <property type="evidence" value="ECO:0007669"/>
    <property type="project" value="TreeGrafter"/>
</dbReference>
<dbReference type="InterPro" id="IPR036047">
    <property type="entry name" value="F-box-like_dom_sf"/>
</dbReference>
<reference evidence="2 3" key="1">
    <citation type="journal article" date="2019" name="Nat. Ecol. Evol.">
        <title>Megaphylogeny resolves global patterns of mushroom evolution.</title>
        <authorList>
            <person name="Varga T."/>
            <person name="Krizsan K."/>
            <person name="Foldi C."/>
            <person name="Dima B."/>
            <person name="Sanchez-Garcia M."/>
            <person name="Sanchez-Ramirez S."/>
            <person name="Szollosi G.J."/>
            <person name="Szarkandi J.G."/>
            <person name="Papp V."/>
            <person name="Albert L."/>
            <person name="Andreopoulos W."/>
            <person name="Angelini C."/>
            <person name="Antonin V."/>
            <person name="Barry K.W."/>
            <person name="Bougher N.L."/>
            <person name="Buchanan P."/>
            <person name="Buyck B."/>
            <person name="Bense V."/>
            <person name="Catcheside P."/>
            <person name="Chovatia M."/>
            <person name="Cooper J."/>
            <person name="Damon W."/>
            <person name="Desjardin D."/>
            <person name="Finy P."/>
            <person name="Geml J."/>
            <person name="Haridas S."/>
            <person name="Hughes K."/>
            <person name="Justo A."/>
            <person name="Karasinski D."/>
            <person name="Kautmanova I."/>
            <person name="Kiss B."/>
            <person name="Kocsube S."/>
            <person name="Kotiranta H."/>
            <person name="LaButti K.M."/>
            <person name="Lechner B.E."/>
            <person name="Liimatainen K."/>
            <person name="Lipzen A."/>
            <person name="Lukacs Z."/>
            <person name="Mihaltcheva S."/>
            <person name="Morgado L.N."/>
            <person name="Niskanen T."/>
            <person name="Noordeloos M.E."/>
            <person name="Ohm R.A."/>
            <person name="Ortiz-Santana B."/>
            <person name="Ovrebo C."/>
            <person name="Racz N."/>
            <person name="Riley R."/>
            <person name="Savchenko A."/>
            <person name="Shiryaev A."/>
            <person name="Soop K."/>
            <person name="Spirin V."/>
            <person name="Szebenyi C."/>
            <person name="Tomsovsky M."/>
            <person name="Tulloss R.E."/>
            <person name="Uehling J."/>
            <person name="Grigoriev I.V."/>
            <person name="Vagvolgyi C."/>
            <person name="Papp T."/>
            <person name="Martin F.M."/>
            <person name="Miettinen O."/>
            <person name="Hibbett D.S."/>
            <person name="Nagy L.G."/>
        </authorList>
    </citation>
    <scope>NUCLEOTIDE SEQUENCE [LARGE SCALE GENOMIC DNA]</scope>
    <source>
        <strain evidence="2 3">FP101781</strain>
    </source>
</reference>
<sequence length="518" mass="57085">MLEFHDLPVDILTIVLGFLVKPNHLASAAKVNKIWNEFVTPRLYERVSIFSWHKESKKIVRLLFATLASYRHLAKHIRRLEIRDFPKAIFDPSGRDLHDDTVTGLKNCTNLHSCTWTRDGSLTSGILTTFASLPKLRELEINGHDARYYDPKLLCQFSVLQKISVIMPSPLVVRNIRDMVKVSGEKLRSLTMICKASGAVTDSILEDMAPTLVNLESFSLTGCPKVTERGVLAIVSSTCVGLKVLGLENVSTKFDMPGFSEHCKHAQSLHSLTSITLTVSQHISDPNTWTKSVASLLSHSPLLSKFHIYSTYITASESMFPDRDLPDLASKVKNARSAPCALAIALARFWTDLVAAHGDTLRRFSVLRMPISLESIKELCAGCPNLEELFVVANARSVNALPEALTAATKLKTIHVNFPVRSPPVFGVHGVHDNGPEAGEEDEAGGAATGTRTYLVPAEALEIAKRCGPSLTQFGCNTRVWKVGRRTKREEDGSVSAEVVLLPYEDPDIPEPFLVVRA</sequence>
<dbReference type="InterPro" id="IPR001810">
    <property type="entry name" value="F-box_dom"/>
</dbReference>
<protein>
    <recommendedName>
        <fullName evidence="1">F-box domain-containing protein</fullName>
    </recommendedName>
</protein>
<evidence type="ECO:0000259" key="1">
    <source>
        <dbReference type="Pfam" id="PF12937"/>
    </source>
</evidence>
<dbReference type="CDD" id="cd09917">
    <property type="entry name" value="F-box_SF"/>
    <property type="match status" value="1"/>
</dbReference>
<dbReference type="AlphaFoldDB" id="A0A4Y7U0N5"/>
<evidence type="ECO:0000313" key="3">
    <source>
        <dbReference type="Proteomes" id="UP000298030"/>
    </source>
</evidence>
<dbReference type="PANTHER" id="PTHR13318:SF95">
    <property type="entry name" value="F-BOX PROTEIN YLR352W"/>
    <property type="match status" value="1"/>
</dbReference>
<name>A0A4Y7U0N5_COPMI</name>
<accession>A0A4Y7U0N5</accession>
<gene>
    <name evidence="2" type="ORF">FA13DRAFT_1619352</name>
</gene>
<dbReference type="GO" id="GO:0019005">
    <property type="term" value="C:SCF ubiquitin ligase complex"/>
    <property type="evidence" value="ECO:0007669"/>
    <property type="project" value="TreeGrafter"/>
</dbReference>
<evidence type="ECO:0000313" key="2">
    <source>
        <dbReference type="EMBL" id="TEB39824.1"/>
    </source>
</evidence>
<dbReference type="Pfam" id="PF12937">
    <property type="entry name" value="F-box-like"/>
    <property type="match status" value="1"/>
</dbReference>